<dbReference type="EMBL" id="VFIY01000014">
    <property type="protein sequence ID" value="TPD59305.1"/>
    <property type="molecule type" value="Genomic_DNA"/>
</dbReference>
<evidence type="ECO:0000256" key="5">
    <source>
        <dbReference type="SAM" id="MobiDB-lite"/>
    </source>
</evidence>
<dbReference type="Gene3D" id="3.10.450.230">
    <property type="entry name" value="VirB8 protein"/>
    <property type="match status" value="1"/>
</dbReference>
<feature type="region of interest" description="Disordered" evidence="5">
    <location>
        <begin position="235"/>
        <end position="257"/>
    </location>
</feature>
<dbReference type="InterPro" id="IPR035658">
    <property type="entry name" value="TrbF"/>
</dbReference>
<keyword evidence="4 6" id="KW-0472">Membrane</keyword>
<keyword evidence="2 6" id="KW-0812">Transmembrane</keyword>
<sequence length="257" mass="28931">MTGIFSRQSISYGKSDPVETPFMKASEVWDRRLGSARVQAANWRLMAFLLFFLSLGLAIGFYRLAGQNHIVPYVVEVGEQGEVRNISPALESYHPDDAVIAWHLSHFIEKLRSLPSDPVVLRENWLSAYDMVSDSGALYLSNYAREHDPFKALGIKTVSVEVTSIVRASRNSFQIKWQEKLFRNGDFERTDRYTAILGVILAAPDNEEMLRKNPLGIYVHEINWNRDYVPASDQGDGNAFSDVKNNPVSGSGDKGDK</sequence>
<dbReference type="AlphaFoldDB" id="A0A501PGI1"/>
<evidence type="ECO:0000256" key="2">
    <source>
        <dbReference type="ARBA" id="ARBA00022692"/>
    </source>
</evidence>
<evidence type="ECO:0000256" key="1">
    <source>
        <dbReference type="ARBA" id="ARBA00004167"/>
    </source>
</evidence>
<keyword evidence="3 6" id="KW-1133">Transmembrane helix</keyword>
<feature type="transmembrane region" description="Helical" evidence="6">
    <location>
        <begin position="41"/>
        <end position="62"/>
    </location>
</feature>
<dbReference type="InterPro" id="IPR007430">
    <property type="entry name" value="VirB8"/>
</dbReference>
<evidence type="ECO:0000256" key="3">
    <source>
        <dbReference type="ARBA" id="ARBA00022989"/>
    </source>
</evidence>
<keyword evidence="9" id="KW-1185">Reference proteome</keyword>
<dbReference type="OrthoDB" id="597581at2"/>
<organism evidence="8 9">
    <name type="scientific">Emcibacter nanhaiensis</name>
    <dbReference type="NCBI Taxonomy" id="1505037"/>
    <lineage>
        <taxon>Bacteria</taxon>
        <taxon>Pseudomonadati</taxon>
        <taxon>Pseudomonadota</taxon>
        <taxon>Alphaproteobacteria</taxon>
        <taxon>Emcibacterales</taxon>
        <taxon>Emcibacteraceae</taxon>
        <taxon>Emcibacter</taxon>
    </lineage>
</organism>
<evidence type="ECO:0000313" key="8">
    <source>
        <dbReference type="EMBL" id="TPD59305.1"/>
    </source>
</evidence>
<dbReference type="InterPro" id="IPR032710">
    <property type="entry name" value="NTF2-like_dom_sf"/>
</dbReference>
<protein>
    <submittedName>
        <fullName evidence="8">Conjugal transfer protein TrbF</fullName>
    </submittedName>
</protein>
<dbReference type="NCBIfam" id="NF010446">
    <property type="entry name" value="PRK13872.1"/>
    <property type="match status" value="1"/>
</dbReference>
<evidence type="ECO:0000256" key="6">
    <source>
        <dbReference type="SAM" id="Phobius"/>
    </source>
</evidence>
<comment type="subcellular location">
    <subcellularLocation>
        <location evidence="1">Membrane</location>
        <topology evidence="1">Single-pass membrane protein</topology>
    </subcellularLocation>
</comment>
<dbReference type="RefSeq" id="WP_139940969.1">
    <property type="nucleotide sequence ID" value="NZ_JBHSYP010000006.1"/>
</dbReference>
<evidence type="ECO:0000313" key="9">
    <source>
        <dbReference type="Proteomes" id="UP000319148"/>
    </source>
</evidence>
<name>A0A501PGI1_9PROT</name>
<reference evidence="9" key="1">
    <citation type="submission" date="2019-06" db="EMBL/GenBank/DDBJ databases">
        <title>The complete genome of Emcibacter congregatus ZYLT.</title>
        <authorList>
            <person name="Zhao Z."/>
        </authorList>
    </citation>
    <scope>NUCLEOTIDE SEQUENCE [LARGE SCALE GENOMIC DNA]</scope>
    <source>
        <strain evidence="9">MCCC 1A06723</strain>
    </source>
</reference>
<evidence type="ECO:0000256" key="4">
    <source>
        <dbReference type="ARBA" id="ARBA00023136"/>
    </source>
</evidence>
<dbReference type="Pfam" id="PF04335">
    <property type="entry name" value="VirB8"/>
    <property type="match status" value="1"/>
</dbReference>
<dbReference type="SUPFAM" id="SSF54427">
    <property type="entry name" value="NTF2-like"/>
    <property type="match status" value="1"/>
</dbReference>
<comment type="caution">
    <text evidence="8">The sequence shown here is derived from an EMBL/GenBank/DDBJ whole genome shotgun (WGS) entry which is preliminary data.</text>
</comment>
<feature type="domain" description="Bacterial virulence protein VirB8" evidence="7">
    <location>
        <begin position="24"/>
        <end position="227"/>
    </location>
</feature>
<proteinExistence type="predicted"/>
<gene>
    <name evidence="8" type="ORF">FIV46_10945</name>
</gene>
<dbReference type="CDD" id="cd16425">
    <property type="entry name" value="TrbF"/>
    <property type="match status" value="1"/>
</dbReference>
<evidence type="ECO:0000259" key="7">
    <source>
        <dbReference type="Pfam" id="PF04335"/>
    </source>
</evidence>
<accession>A0A501PGI1</accession>
<dbReference type="Proteomes" id="UP000319148">
    <property type="component" value="Unassembled WGS sequence"/>
</dbReference>
<dbReference type="GO" id="GO:0016020">
    <property type="term" value="C:membrane"/>
    <property type="evidence" value="ECO:0007669"/>
    <property type="project" value="UniProtKB-SubCell"/>
</dbReference>